<sequence>MNLYDGVFLDQNRIFFARCRFLRKPQFKKVDFTPPVPKLVHQVQLMLWSSCNDTLGGR</sequence>
<organism evidence="1 2">
    <name type="scientific">Araneus ventricosus</name>
    <name type="common">Orbweaver spider</name>
    <name type="synonym">Epeira ventricosa</name>
    <dbReference type="NCBI Taxonomy" id="182803"/>
    <lineage>
        <taxon>Eukaryota</taxon>
        <taxon>Metazoa</taxon>
        <taxon>Ecdysozoa</taxon>
        <taxon>Arthropoda</taxon>
        <taxon>Chelicerata</taxon>
        <taxon>Arachnida</taxon>
        <taxon>Araneae</taxon>
        <taxon>Araneomorphae</taxon>
        <taxon>Entelegynae</taxon>
        <taxon>Araneoidea</taxon>
        <taxon>Araneidae</taxon>
        <taxon>Araneus</taxon>
    </lineage>
</organism>
<dbReference type="AlphaFoldDB" id="A0A4Y2CSM4"/>
<gene>
    <name evidence="1" type="ORF">AVEN_211927_1</name>
</gene>
<name>A0A4Y2CSM4_ARAVE</name>
<proteinExistence type="predicted"/>
<feature type="non-terminal residue" evidence="1">
    <location>
        <position position="58"/>
    </location>
</feature>
<evidence type="ECO:0000313" key="2">
    <source>
        <dbReference type="Proteomes" id="UP000499080"/>
    </source>
</evidence>
<reference evidence="1 2" key="1">
    <citation type="journal article" date="2019" name="Sci. Rep.">
        <title>Orb-weaving spider Araneus ventricosus genome elucidates the spidroin gene catalogue.</title>
        <authorList>
            <person name="Kono N."/>
            <person name="Nakamura H."/>
            <person name="Ohtoshi R."/>
            <person name="Moran D.A.P."/>
            <person name="Shinohara A."/>
            <person name="Yoshida Y."/>
            <person name="Fujiwara M."/>
            <person name="Mori M."/>
            <person name="Tomita M."/>
            <person name="Arakawa K."/>
        </authorList>
    </citation>
    <scope>NUCLEOTIDE SEQUENCE [LARGE SCALE GENOMIC DNA]</scope>
</reference>
<comment type="caution">
    <text evidence="1">The sequence shown here is derived from an EMBL/GenBank/DDBJ whole genome shotgun (WGS) entry which is preliminary data.</text>
</comment>
<evidence type="ECO:0000313" key="1">
    <source>
        <dbReference type="EMBL" id="GBM07410.1"/>
    </source>
</evidence>
<keyword evidence="2" id="KW-1185">Reference proteome</keyword>
<dbReference type="EMBL" id="BGPR01087505">
    <property type="protein sequence ID" value="GBM07410.1"/>
    <property type="molecule type" value="Genomic_DNA"/>
</dbReference>
<accession>A0A4Y2CSM4</accession>
<dbReference type="Proteomes" id="UP000499080">
    <property type="component" value="Unassembled WGS sequence"/>
</dbReference>
<protein>
    <submittedName>
        <fullName evidence="1">Uncharacterized protein</fullName>
    </submittedName>
</protein>